<protein>
    <submittedName>
        <fullName evidence="1">Uncharacterized protein</fullName>
    </submittedName>
</protein>
<name>A0A8S0S3P9_OLEEU</name>
<dbReference type="Proteomes" id="UP000594638">
    <property type="component" value="Unassembled WGS sequence"/>
</dbReference>
<keyword evidence="2" id="KW-1185">Reference proteome</keyword>
<dbReference type="OrthoDB" id="416741at2759"/>
<feature type="non-terminal residue" evidence="1">
    <location>
        <position position="67"/>
    </location>
</feature>
<organism evidence="1 2">
    <name type="scientific">Olea europaea subsp. europaea</name>
    <dbReference type="NCBI Taxonomy" id="158383"/>
    <lineage>
        <taxon>Eukaryota</taxon>
        <taxon>Viridiplantae</taxon>
        <taxon>Streptophyta</taxon>
        <taxon>Embryophyta</taxon>
        <taxon>Tracheophyta</taxon>
        <taxon>Spermatophyta</taxon>
        <taxon>Magnoliopsida</taxon>
        <taxon>eudicotyledons</taxon>
        <taxon>Gunneridae</taxon>
        <taxon>Pentapetalae</taxon>
        <taxon>asterids</taxon>
        <taxon>lamiids</taxon>
        <taxon>Lamiales</taxon>
        <taxon>Oleaceae</taxon>
        <taxon>Oleeae</taxon>
        <taxon>Olea</taxon>
    </lineage>
</organism>
<sequence>MASWLESLFSPVKYWVNSSQRLQTFGYILSNYVKGIKADEKETKDSLMEEFRTKLLRNPEEIEKIIG</sequence>
<evidence type="ECO:0000313" key="1">
    <source>
        <dbReference type="EMBL" id="CAA2987087.1"/>
    </source>
</evidence>
<comment type="caution">
    <text evidence="1">The sequence shown here is derived from an EMBL/GenBank/DDBJ whole genome shotgun (WGS) entry which is preliminary data.</text>
</comment>
<dbReference type="EMBL" id="CACTIH010003901">
    <property type="protein sequence ID" value="CAA2987087.1"/>
    <property type="molecule type" value="Genomic_DNA"/>
</dbReference>
<gene>
    <name evidence="1" type="ORF">OLEA9_A015860</name>
</gene>
<proteinExistence type="predicted"/>
<accession>A0A8S0S3P9</accession>
<evidence type="ECO:0000313" key="2">
    <source>
        <dbReference type="Proteomes" id="UP000594638"/>
    </source>
</evidence>
<reference evidence="1 2" key="1">
    <citation type="submission" date="2019-12" db="EMBL/GenBank/DDBJ databases">
        <authorList>
            <person name="Alioto T."/>
            <person name="Alioto T."/>
            <person name="Gomez Garrido J."/>
        </authorList>
    </citation>
    <scope>NUCLEOTIDE SEQUENCE [LARGE SCALE GENOMIC DNA]</scope>
</reference>
<dbReference type="AlphaFoldDB" id="A0A8S0S3P9"/>